<name>A0AAD1Y1C0_EUPCR</name>
<organism evidence="2 3">
    <name type="scientific">Euplotes crassus</name>
    <dbReference type="NCBI Taxonomy" id="5936"/>
    <lineage>
        <taxon>Eukaryota</taxon>
        <taxon>Sar</taxon>
        <taxon>Alveolata</taxon>
        <taxon>Ciliophora</taxon>
        <taxon>Intramacronucleata</taxon>
        <taxon>Spirotrichea</taxon>
        <taxon>Hypotrichia</taxon>
        <taxon>Euplotida</taxon>
        <taxon>Euplotidae</taxon>
        <taxon>Moneuplotes</taxon>
    </lineage>
</organism>
<gene>
    <name evidence="2" type="ORF">ECRASSUSDP1_LOCUS24204</name>
</gene>
<protein>
    <submittedName>
        <fullName evidence="2">Uncharacterized protein</fullName>
    </submittedName>
</protein>
<dbReference type="AlphaFoldDB" id="A0AAD1Y1C0"/>
<evidence type="ECO:0000313" key="3">
    <source>
        <dbReference type="Proteomes" id="UP001295684"/>
    </source>
</evidence>
<evidence type="ECO:0000256" key="1">
    <source>
        <dbReference type="SAM" id="MobiDB-lite"/>
    </source>
</evidence>
<evidence type="ECO:0000313" key="2">
    <source>
        <dbReference type="EMBL" id="CAI2382719.1"/>
    </source>
</evidence>
<sequence>MNQVWNKPNVKGEWDITTENEMVEYTQRHGQATQRVYQHKVKDSRILWQNKGRPSDCLIKKFREEAKNKLTCRQYKRILSNPMKRGIRGIHEDKNNGLMVKKSRGIERSRSEVNPSLRMDLEEKESDEEQIHVSGNNPQSPCEKALNKEEPQSSIEIISISDFSQNVFSNSNKSPKNSSSSSNMFKDERKSPEFSFPVNLKEDMVSSSSYLYG</sequence>
<accession>A0AAD1Y1C0</accession>
<comment type="caution">
    <text evidence="2">The sequence shown here is derived from an EMBL/GenBank/DDBJ whole genome shotgun (WGS) entry which is preliminary data.</text>
</comment>
<reference evidence="2" key="1">
    <citation type="submission" date="2023-07" db="EMBL/GenBank/DDBJ databases">
        <authorList>
            <consortium name="AG Swart"/>
            <person name="Singh M."/>
            <person name="Singh A."/>
            <person name="Seah K."/>
            <person name="Emmerich C."/>
        </authorList>
    </citation>
    <scope>NUCLEOTIDE SEQUENCE</scope>
    <source>
        <strain evidence="2">DP1</strain>
    </source>
</reference>
<proteinExistence type="predicted"/>
<dbReference type="Proteomes" id="UP001295684">
    <property type="component" value="Unassembled WGS sequence"/>
</dbReference>
<keyword evidence="3" id="KW-1185">Reference proteome</keyword>
<feature type="region of interest" description="Disordered" evidence="1">
    <location>
        <begin position="100"/>
        <end position="151"/>
    </location>
</feature>
<feature type="compositionally biased region" description="Low complexity" evidence="1">
    <location>
        <begin position="169"/>
        <end position="183"/>
    </location>
</feature>
<dbReference type="EMBL" id="CAMPGE010024912">
    <property type="protein sequence ID" value="CAI2382719.1"/>
    <property type="molecule type" value="Genomic_DNA"/>
</dbReference>
<feature type="region of interest" description="Disordered" evidence="1">
    <location>
        <begin position="166"/>
        <end position="199"/>
    </location>
</feature>